<comment type="caution">
    <text evidence="2">The sequence shown here is derived from an EMBL/GenBank/DDBJ whole genome shotgun (WGS) entry which is preliminary data.</text>
</comment>
<feature type="compositionally biased region" description="Acidic residues" evidence="1">
    <location>
        <begin position="40"/>
        <end position="50"/>
    </location>
</feature>
<reference evidence="2 3" key="1">
    <citation type="journal article" date="2023" name="Nucleic Acids Res.">
        <title>The hologenome of Daphnia magna reveals possible DNA methylation and microbiome-mediated evolution of the host genome.</title>
        <authorList>
            <person name="Chaturvedi A."/>
            <person name="Li X."/>
            <person name="Dhandapani V."/>
            <person name="Marshall H."/>
            <person name="Kissane S."/>
            <person name="Cuenca-Cambronero M."/>
            <person name="Asole G."/>
            <person name="Calvet F."/>
            <person name="Ruiz-Romero M."/>
            <person name="Marangio P."/>
            <person name="Guigo R."/>
            <person name="Rago D."/>
            <person name="Mirbahai L."/>
            <person name="Eastwood N."/>
            <person name="Colbourne J.K."/>
            <person name="Zhou J."/>
            <person name="Mallon E."/>
            <person name="Orsini L."/>
        </authorList>
    </citation>
    <scope>NUCLEOTIDE SEQUENCE [LARGE SCALE GENOMIC DNA]</scope>
    <source>
        <strain evidence="2">LRV0_1</strain>
    </source>
</reference>
<feature type="compositionally biased region" description="Polar residues" evidence="1">
    <location>
        <begin position="1"/>
        <end position="12"/>
    </location>
</feature>
<feature type="region of interest" description="Disordered" evidence="1">
    <location>
        <begin position="1"/>
        <end position="57"/>
    </location>
</feature>
<accession>A0ABR0AV80</accession>
<feature type="compositionally biased region" description="Basic and acidic residues" evidence="1">
    <location>
        <begin position="13"/>
        <end position="23"/>
    </location>
</feature>
<organism evidence="2 3">
    <name type="scientific">Daphnia magna</name>
    <dbReference type="NCBI Taxonomy" id="35525"/>
    <lineage>
        <taxon>Eukaryota</taxon>
        <taxon>Metazoa</taxon>
        <taxon>Ecdysozoa</taxon>
        <taxon>Arthropoda</taxon>
        <taxon>Crustacea</taxon>
        <taxon>Branchiopoda</taxon>
        <taxon>Diplostraca</taxon>
        <taxon>Cladocera</taxon>
        <taxon>Anomopoda</taxon>
        <taxon>Daphniidae</taxon>
        <taxon>Daphnia</taxon>
    </lineage>
</organism>
<name>A0ABR0AV80_9CRUS</name>
<protein>
    <submittedName>
        <fullName evidence="2">Uncharacterized protein</fullName>
    </submittedName>
</protein>
<dbReference type="EMBL" id="JAOYFB010000039">
    <property type="protein sequence ID" value="KAK4028847.1"/>
    <property type="molecule type" value="Genomic_DNA"/>
</dbReference>
<dbReference type="Proteomes" id="UP001234178">
    <property type="component" value="Unassembled WGS sequence"/>
</dbReference>
<evidence type="ECO:0000313" key="2">
    <source>
        <dbReference type="EMBL" id="KAK4028847.1"/>
    </source>
</evidence>
<evidence type="ECO:0000313" key="3">
    <source>
        <dbReference type="Proteomes" id="UP001234178"/>
    </source>
</evidence>
<keyword evidence="3" id="KW-1185">Reference proteome</keyword>
<evidence type="ECO:0000256" key="1">
    <source>
        <dbReference type="SAM" id="MobiDB-lite"/>
    </source>
</evidence>
<proteinExistence type="predicted"/>
<sequence>MSLFTLTQTTFGNEDHQEKKLKIGSDSSSTDDHSPTEYESGSEGDFDIDGNAEIGPSSRDMRELRRTIIVLIANRIGESSTVLFLELCHSEFVEEILWKSKCFFFSSSIGDQLKTILEKYARYWEKILWCGPKKPKFETYFVPFLREVEDLFINGLNWTLNGTNRLSKLMHLLEQWCQTPCNLMRLWMRILFAPRRNRREGFWIGKGLPLSCPMPDKRTHETTFQQADEACSNIRGPRTVVF</sequence>
<gene>
    <name evidence="2" type="ORF">OUZ56_021866</name>
</gene>